<dbReference type="RefSeq" id="WP_088917204.1">
    <property type="nucleotide sequence ID" value="NZ_CP018632.1"/>
</dbReference>
<organism evidence="1 2">
    <name type="scientific">Granulosicoccus antarcticus IMCC3135</name>
    <dbReference type="NCBI Taxonomy" id="1192854"/>
    <lineage>
        <taxon>Bacteria</taxon>
        <taxon>Pseudomonadati</taxon>
        <taxon>Pseudomonadota</taxon>
        <taxon>Gammaproteobacteria</taxon>
        <taxon>Chromatiales</taxon>
        <taxon>Granulosicoccaceae</taxon>
        <taxon>Granulosicoccus</taxon>
    </lineage>
</organism>
<evidence type="ECO:0000313" key="2">
    <source>
        <dbReference type="Proteomes" id="UP000250079"/>
    </source>
</evidence>
<dbReference type="Proteomes" id="UP000250079">
    <property type="component" value="Chromosome"/>
</dbReference>
<proteinExistence type="predicted"/>
<reference evidence="1 2" key="1">
    <citation type="submission" date="2016-12" db="EMBL/GenBank/DDBJ databases">
        <authorList>
            <person name="Song W.-J."/>
            <person name="Kurnit D.M."/>
        </authorList>
    </citation>
    <scope>NUCLEOTIDE SEQUENCE [LARGE SCALE GENOMIC DNA]</scope>
    <source>
        <strain evidence="1 2">IMCC3135</strain>
    </source>
</reference>
<sequence>MMNQDNDQTSSFLDAEEVTTALHHILVTDKFSVSPQMSAFLKYVVEQTLLGNTRRIKAFTVGIEALGKPASFDPQTDPSVRVLAKRLRSSLDTYYVQNPDTTIFIEMKPGSYIPRFLLRSEMSDSTSNAQDTGYQATASTHTLSAPAAAPNHSPAPAVKDELVNDTAAHHPEQHSGISQLWQAYKSASKVA</sequence>
<accession>A0A2Z2NMT0</accession>
<keyword evidence="2" id="KW-1185">Reference proteome</keyword>
<dbReference type="OrthoDB" id="54411at2"/>
<evidence type="ECO:0000313" key="1">
    <source>
        <dbReference type="EMBL" id="ASJ71815.1"/>
    </source>
</evidence>
<dbReference type="EMBL" id="CP018632">
    <property type="protein sequence ID" value="ASJ71815.1"/>
    <property type="molecule type" value="Genomic_DNA"/>
</dbReference>
<protein>
    <submittedName>
        <fullName evidence="1">Uncharacterized protein</fullName>
    </submittedName>
</protein>
<dbReference type="KEGG" id="gai:IMCC3135_08580"/>
<name>A0A2Z2NMT0_9GAMM</name>
<dbReference type="AlphaFoldDB" id="A0A2Z2NMT0"/>
<gene>
    <name evidence="1" type="ORF">IMCC3135_08580</name>
</gene>